<dbReference type="InterPro" id="IPR011029">
    <property type="entry name" value="DEATH-like_dom_sf"/>
</dbReference>
<evidence type="ECO:0000313" key="1">
    <source>
        <dbReference type="EMBL" id="CAC5356677.1"/>
    </source>
</evidence>
<gene>
    <name evidence="1" type="ORF">MCOR_706</name>
</gene>
<dbReference type="Gene3D" id="1.10.533.10">
    <property type="entry name" value="Death Domain, Fas"/>
    <property type="match status" value="2"/>
</dbReference>
<dbReference type="Proteomes" id="UP000507470">
    <property type="component" value="Unassembled WGS sequence"/>
</dbReference>
<evidence type="ECO:0000313" key="2">
    <source>
        <dbReference type="Proteomes" id="UP000507470"/>
    </source>
</evidence>
<reference evidence="1 2" key="1">
    <citation type="submission" date="2020-06" db="EMBL/GenBank/DDBJ databases">
        <authorList>
            <person name="Li R."/>
            <person name="Bekaert M."/>
        </authorList>
    </citation>
    <scope>NUCLEOTIDE SEQUENCE [LARGE SCALE GENOMIC DNA]</scope>
    <source>
        <strain evidence="2">wild</strain>
    </source>
</reference>
<dbReference type="EMBL" id="CACVKT020000164">
    <property type="protein sequence ID" value="CAC5356677.1"/>
    <property type="molecule type" value="Genomic_DNA"/>
</dbReference>
<protein>
    <recommendedName>
        <fullName evidence="3">Death domain-containing protein</fullName>
    </recommendedName>
</protein>
<keyword evidence="2" id="KW-1185">Reference proteome</keyword>
<proteinExistence type="predicted"/>
<evidence type="ECO:0008006" key="3">
    <source>
        <dbReference type="Google" id="ProtNLM"/>
    </source>
</evidence>
<sequence>MKNCSKHFEEFHTITAFINVFLYFTIQGLKSETLVLRPNDQHFVQLARTIGISDFYNFFIHLGMVKSDYDNLNFRYFSNPMDFMLMGLFEWRDKTESDTAVASFKDLQKALSAIERQHYLCQVCREDHSLVEIAQNRLQDIPSDHVINMLTDRKMIGDCVVYLGVELGLSIGDIKETMHNFPRDLNGQIHDLLVKWTKWVNSNRSKPTIYRLGVVLKRIKRLRD</sequence>
<accession>A0A6J7ZVG4</accession>
<dbReference type="AlphaFoldDB" id="A0A6J7ZVG4"/>
<dbReference type="OrthoDB" id="6119685at2759"/>
<name>A0A6J7ZVG4_MYTCO</name>
<dbReference type="SUPFAM" id="SSF47986">
    <property type="entry name" value="DEATH domain"/>
    <property type="match status" value="1"/>
</dbReference>
<dbReference type="CDD" id="cd01670">
    <property type="entry name" value="Death"/>
    <property type="match status" value="1"/>
</dbReference>
<organism evidence="1 2">
    <name type="scientific">Mytilus coruscus</name>
    <name type="common">Sea mussel</name>
    <dbReference type="NCBI Taxonomy" id="42192"/>
    <lineage>
        <taxon>Eukaryota</taxon>
        <taxon>Metazoa</taxon>
        <taxon>Spiralia</taxon>
        <taxon>Lophotrochozoa</taxon>
        <taxon>Mollusca</taxon>
        <taxon>Bivalvia</taxon>
        <taxon>Autobranchia</taxon>
        <taxon>Pteriomorphia</taxon>
        <taxon>Mytilida</taxon>
        <taxon>Mytiloidea</taxon>
        <taxon>Mytilidae</taxon>
        <taxon>Mytilinae</taxon>
        <taxon>Mytilus</taxon>
    </lineage>
</organism>